<evidence type="ECO:0000256" key="1">
    <source>
        <dbReference type="ARBA" id="ARBA00004141"/>
    </source>
</evidence>
<dbReference type="GO" id="GO:0022857">
    <property type="term" value="F:transmembrane transporter activity"/>
    <property type="evidence" value="ECO:0007669"/>
    <property type="project" value="InterPro"/>
</dbReference>
<evidence type="ECO:0000256" key="2">
    <source>
        <dbReference type="ARBA" id="ARBA00006595"/>
    </source>
</evidence>
<dbReference type="EMBL" id="JADGJD010000247">
    <property type="protein sequence ID" value="KAJ3052999.1"/>
    <property type="molecule type" value="Genomic_DNA"/>
</dbReference>
<feature type="transmembrane region" description="Helical" evidence="8">
    <location>
        <begin position="118"/>
        <end position="141"/>
    </location>
</feature>
<keyword evidence="3" id="KW-0813">Transport</keyword>
<feature type="transmembrane region" description="Helical" evidence="8">
    <location>
        <begin position="173"/>
        <end position="193"/>
    </location>
</feature>
<proteinExistence type="inferred from homology"/>
<dbReference type="Gene3D" id="1.20.1250.20">
    <property type="entry name" value="MFS general substrate transporter like domains"/>
    <property type="match status" value="1"/>
</dbReference>
<keyword evidence="10" id="KW-1185">Reference proteome</keyword>
<dbReference type="Proteomes" id="UP001212841">
    <property type="component" value="Unassembled WGS sequence"/>
</dbReference>
<feature type="transmembrane region" description="Helical" evidence="8">
    <location>
        <begin position="200"/>
        <end position="222"/>
    </location>
</feature>
<evidence type="ECO:0000256" key="7">
    <source>
        <dbReference type="SAM" id="MobiDB-lite"/>
    </source>
</evidence>
<protein>
    <submittedName>
        <fullName evidence="9">Uncharacterized protein</fullName>
    </submittedName>
</protein>
<reference evidence="9" key="1">
    <citation type="submission" date="2020-05" db="EMBL/GenBank/DDBJ databases">
        <title>Phylogenomic resolution of chytrid fungi.</title>
        <authorList>
            <person name="Stajich J.E."/>
            <person name="Amses K."/>
            <person name="Simmons R."/>
            <person name="Seto K."/>
            <person name="Myers J."/>
            <person name="Bonds A."/>
            <person name="Quandt C.A."/>
            <person name="Barry K."/>
            <person name="Liu P."/>
            <person name="Grigoriev I."/>
            <person name="Longcore J.E."/>
            <person name="James T.Y."/>
        </authorList>
    </citation>
    <scope>NUCLEOTIDE SEQUENCE</scope>
    <source>
        <strain evidence="9">JEL0318</strain>
    </source>
</reference>
<comment type="similarity">
    <text evidence="2">Belongs to the SLC43A transporter (TC 2.A.1.44) family.</text>
</comment>
<comment type="caution">
    <text evidence="9">The sequence shown here is derived from an EMBL/GenBank/DDBJ whole genome shotgun (WGS) entry which is preliminary data.</text>
</comment>
<dbReference type="AlphaFoldDB" id="A0AAD5X5L4"/>
<dbReference type="Pfam" id="PF07690">
    <property type="entry name" value="MFS_1"/>
    <property type="match status" value="1"/>
</dbReference>
<feature type="transmembrane region" description="Helical" evidence="8">
    <location>
        <begin position="551"/>
        <end position="574"/>
    </location>
</feature>
<sequence>MSFRPSSLEAYSIVSNDRRNRSRSRSPMARSYDSGSRPTRPSMLSVQRPPSESDRSSMMDRSSLLGVPSIIYGDQPGSVVESQRLNFNPLPDAQSISGVSINKFPHLNATDVRKWKRVLQVIAAVLSCLFAAGIVFGYAAIKSVLKAEGAYRDYCSPEGGVDPETCIELRLNFMFTIAALSTNIAALPVGAILDYYGPRACGLIASALLTIGALLMAYNAAIPIDGLLYGYLFLALGGSFIFISSFQLSNAFPRHSGLVLAILTGAFDASSALFLLYRVHYESTEGSLSLRHFFLGYLAVPIAIALFQIFLLPAESYKTVGELLEEVDKPPSVNEQTPLLVESAQEQRQRRASVVSALGVEKQAKREEKKHEKSGVWGVMHQHTAWEQIKSGWFIPLAVFNIVQMLRNNFFMATIRPQYEYIFHSPTAAAEINNFFDITLPIGGILSIPFIGYILDHTSTFSILCILVTSGTLIGSLQIVPNILAAKIGVVLFVLNRPFYYTAISDYCAKVFGYTTFGTVYGAIICSAGVFNLVQSGIDYLVQTGFEGNPIPVNLALLGSGLVLGIAMLGYVGAQVRKIKRDRESLDALLTASAVVP</sequence>
<comment type="subcellular location">
    <subcellularLocation>
        <location evidence="1">Membrane</location>
        <topology evidence="1">Multi-pass membrane protein</topology>
    </subcellularLocation>
</comment>
<keyword evidence="4 8" id="KW-0812">Transmembrane</keyword>
<name>A0AAD5X5L4_9FUNG</name>
<organism evidence="9 10">
    <name type="scientific">Rhizophlyctis rosea</name>
    <dbReference type="NCBI Taxonomy" id="64517"/>
    <lineage>
        <taxon>Eukaryota</taxon>
        <taxon>Fungi</taxon>
        <taxon>Fungi incertae sedis</taxon>
        <taxon>Chytridiomycota</taxon>
        <taxon>Chytridiomycota incertae sedis</taxon>
        <taxon>Chytridiomycetes</taxon>
        <taxon>Rhizophlyctidales</taxon>
        <taxon>Rhizophlyctidaceae</taxon>
        <taxon>Rhizophlyctis</taxon>
    </lineage>
</organism>
<feature type="compositionally biased region" description="Polar residues" evidence="7">
    <location>
        <begin position="33"/>
        <end position="50"/>
    </location>
</feature>
<dbReference type="GO" id="GO:0000329">
    <property type="term" value="C:fungal-type vacuole membrane"/>
    <property type="evidence" value="ECO:0007669"/>
    <property type="project" value="TreeGrafter"/>
</dbReference>
<feature type="transmembrane region" description="Helical" evidence="8">
    <location>
        <begin position="461"/>
        <end position="490"/>
    </location>
</feature>
<dbReference type="InterPro" id="IPR011701">
    <property type="entry name" value="MFS"/>
</dbReference>
<dbReference type="InterPro" id="IPR052599">
    <property type="entry name" value="SLC43A_AATransporter"/>
</dbReference>
<dbReference type="PANTHER" id="PTHR20772">
    <property type="entry name" value="PROTEIN FMP42"/>
    <property type="match status" value="1"/>
</dbReference>
<feature type="region of interest" description="Disordered" evidence="7">
    <location>
        <begin position="1"/>
        <end position="59"/>
    </location>
</feature>
<evidence type="ECO:0000256" key="3">
    <source>
        <dbReference type="ARBA" id="ARBA00022448"/>
    </source>
</evidence>
<dbReference type="SUPFAM" id="SSF103473">
    <property type="entry name" value="MFS general substrate transporter"/>
    <property type="match status" value="1"/>
</dbReference>
<keyword evidence="5 8" id="KW-1133">Transmembrane helix</keyword>
<feature type="transmembrane region" description="Helical" evidence="8">
    <location>
        <begin position="258"/>
        <end position="280"/>
    </location>
</feature>
<evidence type="ECO:0000256" key="4">
    <source>
        <dbReference type="ARBA" id="ARBA00022692"/>
    </source>
</evidence>
<feature type="transmembrane region" description="Helical" evidence="8">
    <location>
        <begin position="511"/>
        <end position="531"/>
    </location>
</feature>
<evidence type="ECO:0000313" key="10">
    <source>
        <dbReference type="Proteomes" id="UP001212841"/>
    </source>
</evidence>
<dbReference type="InterPro" id="IPR036259">
    <property type="entry name" value="MFS_trans_sf"/>
</dbReference>
<feature type="transmembrane region" description="Helical" evidence="8">
    <location>
        <begin position="228"/>
        <end position="246"/>
    </location>
</feature>
<feature type="transmembrane region" description="Helical" evidence="8">
    <location>
        <begin position="292"/>
        <end position="312"/>
    </location>
</feature>
<accession>A0AAD5X5L4</accession>
<dbReference type="PANTHER" id="PTHR20772:SF2">
    <property type="entry name" value="PROTEIN FMP42"/>
    <property type="match status" value="1"/>
</dbReference>
<evidence type="ECO:0000256" key="8">
    <source>
        <dbReference type="SAM" id="Phobius"/>
    </source>
</evidence>
<keyword evidence="6 8" id="KW-0472">Membrane</keyword>
<evidence type="ECO:0000256" key="5">
    <source>
        <dbReference type="ARBA" id="ARBA00022989"/>
    </source>
</evidence>
<gene>
    <name evidence="9" type="ORF">HK097_005265</name>
</gene>
<evidence type="ECO:0000256" key="6">
    <source>
        <dbReference type="ARBA" id="ARBA00023136"/>
    </source>
</evidence>
<evidence type="ECO:0000313" key="9">
    <source>
        <dbReference type="EMBL" id="KAJ3052999.1"/>
    </source>
</evidence>
<feature type="transmembrane region" description="Helical" evidence="8">
    <location>
        <begin position="435"/>
        <end position="455"/>
    </location>
</feature>